<dbReference type="InterPro" id="IPR011006">
    <property type="entry name" value="CheY-like_superfamily"/>
</dbReference>
<protein>
    <submittedName>
        <fullName evidence="4">Response regulator receiver domain-containing protein</fullName>
    </submittedName>
</protein>
<keyword evidence="5" id="KW-1185">Reference proteome</keyword>
<accession>A0A328ZM90</accession>
<evidence type="ECO:0000256" key="2">
    <source>
        <dbReference type="PROSITE-ProRule" id="PRU00169"/>
    </source>
</evidence>
<name>A0A328ZM90_9BURK</name>
<evidence type="ECO:0000256" key="1">
    <source>
        <dbReference type="ARBA" id="ARBA00022553"/>
    </source>
</evidence>
<dbReference type="AlphaFoldDB" id="A0A328ZM90"/>
<dbReference type="PANTHER" id="PTHR44591">
    <property type="entry name" value="STRESS RESPONSE REGULATOR PROTEIN 1"/>
    <property type="match status" value="1"/>
</dbReference>
<dbReference type="SUPFAM" id="SSF52172">
    <property type="entry name" value="CheY-like"/>
    <property type="match status" value="1"/>
</dbReference>
<dbReference type="SUPFAM" id="SSF47226">
    <property type="entry name" value="Histidine-containing phosphotransfer domain, HPT domain"/>
    <property type="match status" value="1"/>
</dbReference>
<dbReference type="OrthoDB" id="9150035at2"/>
<dbReference type="GO" id="GO:0000160">
    <property type="term" value="P:phosphorelay signal transduction system"/>
    <property type="evidence" value="ECO:0007669"/>
    <property type="project" value="InterPro"/>
</dbReference>
<dbReference type="EMBL" id="QLTA01000002">
    <property type="protein sequence ID" value="RAR86143.1"/>
    <property type="molecule type" value="Genomic_DNA"/>
</dbReference>
<dbReference type="SMART" id="SM00448">
    <property type="entry name" value="REC"/>
    <property type="match status" value="1"/>
</dbReference>
<dbReference type="Gene3D" id="3.40.50.2300">
    <property type="match status" value="1"/>
</dbReference>
<feature type="domain" description="Response regulatory" evidence="3">
    <location>
        <begin position="11"/>
        <end position="128"/>
    </location>
</feature>
<dbReference type="InterPro" id="IPR036641">
    <property type="entry name" value="HPT_dom_sf"/>
</dbReference>
<dbReference type="Pfam" id="PF00072">
    <property type="entry name" value="Response_reg"/>
    <property type="match status" value="1"/>
</dbReference>
<dbReference type="PROSITE" id="PS50110">
    <property type="entry name" value="RESPONSE_REGULATORY"/>
    <property type="match status" value="1"/>
</dbReference>
<reference evidence="4 5" key="1">
    <citation type="submission" date="2018-06" db="EMBL/GenBank/DDBJ databases">
        <title>Genomic Encyclopedia of Archaeal and Bacterial Type Strains, Phase II (KMG-II): from individual species to whole genera.</title>
        <authorList>
            <person name="Goeker M."/>
        </authorList>
    </citation>
    <scope>NUCLEOTIDE SEQUENCE [LARGE SCALE GENOMIC DNA]</scope>
    <source>
        <strain evidence="4 5">CFPB 3232</strain>
    </source>
</reference>
<dbReference type="PANTHER" id="PTHR44591:SF3">
    <property type="entry name" value="RESPONSE REGULATORY DOMAIN-CONTAINING PROTEIN"/>
    <property type="match status" value="1"/>
</dbReference>
<proteinExistence type="predicted"/>
<dbReference type="Proteomes" id="UP000248856">
    <property type="component" value="Unassembled WGS sequence"/>
</dbReference>
<sequence length="265" mass="28104">MSTEPGAARPCVLLVEDDPSVARFVAMALETLPVSVQNCASVEAALAWLECHRAALVITDLMMPGESGAGLLRRLHATPALAAGARIVVLSAGLDHLVRQDLASWGAWRALSKPVPVAELEACVREALADVLSPPAAALADREPTHAKGQPVGGGRPDAATITAEEAAIQEYFAGNAELFHAYREGCIAQFVHDAVQGDLALEIGDLPALRRLCHSLASVLRTLGRPADGLLARTIEIAARDHDVSAARHHWASLRRRLAFPGRE</sequence>
<comment type="caution">
    <text evidence="4">The sequence shown here is derived from an EMBL/GenBank/DDBJ whole genome shotgun (WGS) entry which is preliminary data.</text>
</comment>
<dbReference type="InterPro" id="IPR050595">
    <property type="entry name" value="Bact_response_regulator"/>
</dbReference>
<keyword evidence="1 2" id="KW-0597">Phosphoprotein</keyword>
<dbReference type="InterPro" id="IPR001789">
    <property type="entry name" value="Sig_transdc_resp-reg_receiver"/>
</dbReference>
<feature type="modified residue" description="4-aspartylphosphate" evidence="2">
    <location>
        <position position="60"/>
    </location>
</feature>
<dbReference type="CDD" id="cd00156">
    <property type="entry name" value="REC"/>
    <property type="match status" value="1"/>
</dbReference>
<dbReference type="RefSeq" id="WP_111875555.1">
    <property type="nucleotide sequence ID" value="NZ_CBCSGC010000096.1"/>
</dbReference>
<organism evidence="4 5">
    <name type="scientific">Paracidovorax anthurii</name>
    <dbReference type="NCBI Taxonomy" id="78229"/>
    <lineage>
        <taxon>Bacteria</taxon>
        <taxon>Pseudomonadati</taxon>
        <taxon>Pseudomonadota</taxon>
        <taxon>Betaproteobacteria</taxon>
        <taxon>Burkholderiales</taxon>
        <taxon>Comamonadaceae</taxon>
        <taxon>Paracidovorax</taxon>
    </lineage>
</organism>
<evidence type="ECO:0000313" key="4">
    <source>
        <dbReference type="EMBL" id="RAR86143.1"/>
    </source>
</evidence>
<gene>
    <name evidence="4" type="ORF">AX018_1002104</name>
</gene>
<evidence type="ECO:0000259" key="3">
    <source>
        <dbReference type="PROSITE" id="PS50110"/>
    </source>
</evidence>
<dbReference type="Gene3D" id="1.20.120.160">
    <property type="entry name" value="HPT domain"/>
    <property type="match status" value="1"/>
</dbReference>
<evidence type="ECO:0000313" key="5">
    <source>
        <dbReference type="Proteomes" id="UP000248856"/>
    </source>
</evidence>